<feature type="transmembrane region" description="Helical" evidence="9">
    <location>
        <begin position="21"/>
        <end position="43"/>
    </location>
</feature>
<keyword evidence="6 9" id="KW-1133">Transmembrane helix</keyword>
<evidence type="ECO:0000256" key="6">
    <source>
        <dbReference type="ARBA" id="ARBA00022989"/>
    </source>
</evidence>
<dbReference type="InterPro" id="IPR007387">
    <property type="entry name" value="TRAP_DctQ"/>
</dbReference>
<dbReference type="Pfam" id="PF04290">
    <property type="entry name" value="DctQ"/>
    <property type="match status" value="1"/>
</dbReference>
<evidence type="ECO:0000259" key="10">
    <source>
        <dbReference type="Pfam" id="PF04290"/>
    </source>
</evidence>
<reference evidence="12" key="1">
    <citation type="journal article" date="2019" name="Int. J. Syst. Evol. Microbiol.">
        <title>The Global Catalogue of Microorganisms (GCM) 10K type strain sequencing project: providing services to taxonomists for standard genome sequencing and annotation.</title>
        <authorList>
            <consortium name="The Broad Institute Genomics Platform"/>
            <consortium name="The Broad Institute Genome Sequencing Center for Infectious Disease"/>
            <person name="Wu L."/>
            <person name="Ma J."/>
        </authorList>
    </citation>
    <scope>NUCLEOTIDE SEQUENCE [LARGE SCALE GENOMIC DNA]</scope>
    <source>
        <strain evidence="12">JCM 18423</strain>
    </source>
</reference>
<feature type="domain" description="Tripartite ATP-independent periplasmic transporters DctQ component" evidence="10">
    <location>
        <begin position="30"/>
        <end position="159"/>
    </location>
</feature>
<keyword evidence="4 9" id="KW-0997">Cell inner membrane</keyword>
<evidence type="ECO:0000256" key="2">
    <source>
        <dbReference type="ARBA" id="ARBA00022448"/>
    </source>
</evidence>
<gene>
    <name evidence="11" type="ORF">GCM10023337_18440</name>
</gene>
<dbReference type="Proteomes" id="UP001500227">
    <property type="component" value="Unassembled WGS sequence"/>
</dbReference>
<dbReference type="EMBL" id="BAABKD010000011">
    <property type="protein sequence ID" value="GAA5091920.1"/>
    <property type="molecule type" value="Genomic_DNA"/>
</dbReference>
<accession>A0ABP9M9A5</accession>
<comment type="subcellular location">
    <subcellularLocation>
        <location evidence="1 9">Cell inner membrane</location>
        <topology evidence="1 9">Multi-pass membrane protein</topology>
    </subcellularLocation>
</comment>
<evidence type="ECO:0000256" key="4">
    <source>
        <dbReference type="ARBA" id="ARBA00022519"/>
    </source>
</evidence>
<proteinExistence type="inferred from homology"/>
<evidence type="ECO:0000256" key="9">
    <source>
        <dbReference type="RuleBase" id="RU369079"/>
    </source>
</evidence>
<dbReference type="RefSeq" id="WP_300647097.1">
    <property type="nucleotide sequence ID" value="NZ_BAABKD010000011.1"/>
</dbReference>
<keyword evidence="2 9" id="KW-0813">Transport</keyword>
<sequence length="209" mass="23594">MSFLLKFSSLIDRLNQTVGRAVAWLTLLVVVVSATNAIIRKIFSVSSNAWLELQWYLFGAIFLLAAGYTFLRNEHVRVDVVAQRFTRKTQIYIEIIGVVFFLLPACLLVFWLSIPYFYKSYVLLEQSSNTGGLIRWPVKLLIPVGFGLLILSGVSHLIKCIGFLQGRCPDPLAQAEAMQKAEVNAADVIRQHAEEKLEQQRQHIEKGAV</sequence>
<keyword evidence="7 9" id="KW-0472">Membrane</keyword>
<dbReference type="PANTHER" id="PTHR35011">
    <property type="entry name" value="2,3-DIKETO-L-GULONATE TRAP TRANSPORTER SMALL PERMEASE PROTEIN YIAM"/>
    <property type="match status" value="1"/>
</dbReference>
<dbReference type="PANTHER" id="PTHR35011:SF4">
    <property type="entry name" value="SLL1102 PROTEIN"/>
    <property type="match status" value="1"/>
</dbReference>
<protein>
    <recommendedName>
        <fullName evidence="9">TRAP transporter small permease protein</fullName>
    </recommendedName>
</protein>
<feature type="transmembrane region" description="Helical" evidence="9">
    <location>
        <begin position="138"/>
        <end position="158"/>
    </location>
</feature>
<evidence type="ECO:0000256" key="3">
    <source>
        <dbReference type="ARBA" id="ARBA00022475"/>
    </source>
</evidence>
<evidence type="ECO:0000256" key="1">
    <source>
        <dbReference type="ARBA" id="ARBA00004429"/>
    </source>
</evidence>
<feature type="transmembrane region" description="Helical" evidence="9">
    <location>
        <begin position="55"/>
        <end position="71"/>
    </location>
</feature>
<evidence type="ECO:0000256" key="8">
    <source>
        <dbReference type="ARBA" id="ARBA00038436"/>
    </source>
</evidence>
<comment type="subunit">
    <text evidence="9">The complex comprises the extracytoplasmic solute receptor protein and the two transmembrane proteins.</text>
</comment>
<evidence type="ECO:0000256" key="5">
    <source>
        <dbReference type="ARBA" id="ARBA00022692"/>
    </source>
</evidence>
<feature type="transmembrane region" description="Helical" evidence="9">
    <location>
        <begin position="91"/>
        <end position="118"/>
    </location>
</feature>
<keyword evidence="3" id="KW-1003">Cell membrane</keyword>
<comment type="function">
    <text evidence="9">Part of the tripartite ATP-independent periplasmic (TRAP) transport system.</text>
</comment>
<comment type="similarity">
    <text evidence="8 9">Belongs to the TRAP transporter small permease family.</text>
</comment>
<name>A0ABP9M9A5_9BURK</name>
<keyword evidence="12" id="KW-1185">Reference proteome</keyword>
<keyword evidence="5 9" id="KW-0812">Transmembrane</keyword>
<organism evidence="11 12">
    <name type="scientific">Paenalcaligenes hermetiae</name>
    <dbReference type="NCBI Taxonomy" id="1157987"/>
    <lineage>
        <taxon>Bacteria</taxon>
        <taxon>Pseudomonadati</taxon>
        <taxon>Pseudomonadota</taxon>
        <taxon>Betaproteobacteria</taxon>
        <taxon>Burkholderiales</taxon>
        <taxon>Alcaligenaceae</taxon>
        <taxon>Paenalcaligenes</taxon>
    </lineage>
</organism>
<evidence type="ECO:0000313" key="12">
    <source>
        <dbReference type="Proteomes" id="UP001500227"/>
    </source>
</evidence>
<comment type="caution">
    <text evidence="11">The sequence shown here is derived from an EMBL/GenBank/DDBJ whole genome shotgun (WGS) entry which is preliminary data.</text>
</comment>
<dbReference type="InterPro" id="IPR055348">
    <property type="entry name" value="DctQ"/>
</dbReference>
<evidence type="ECO:0000313" key="11">
    <source>
        <dbReference type="EMBL" id="GAA5091920.1"/>
    </source>
</evidence>
<evidence type="ECO:0000256" key="7">
    <source>
        <dbReference type="ARBA" id="ARBA00023136"/>
    </source>
</evidence>